<accession>A0A1E7ENQ6</accession>
<proteinExistence type="predicted"/>
<dbReference type="InterPro" id="IPR008974">
    <property type="entry name" value="TRAF-like"/>
</dbReference>
<dbReference type="PROSITE" id="PS50144">
    <property type="entry name" value="MATH"/>
    <property type="match status" value="1"/>
</dbReference>
<dbReference type="InterPro" id="IPR003034">
    <property type="entry name" value="SAP_dom"/>
</dbReference>
<name>A0A1E7ENQ6_9STRA</name>
<sequence length="391" mass="44481">MSGTKQNLVDSASIGSPPKTMMEKTETIQLVIHNFKDRTEKGDKFIQSPVLKAHGYDWKIEVYPKGSMKSLFETEYVSFYLSYVGDQKYKPAARVAISCGSTRATWTEVIIFSEETIMSNEYTKRDDLLAEFLEEDGSLKISFDIQIASESKSIWYPKELQQHEILTELYHEASETADVVFNVGGMEYHAHTNILSRRAKTLFELSKDYNNDDDDCEVVIPISDMKGEVFQKLLEFVYTVKTPEVKDVTAAIEILLAANRFDCTELKLYVESVIVDKFLTPTIAAKMLIIGDSYSCALLKEAAMNLYASNPSAVRGSEGWSELKESTYLLDELLEFMSYKNDHDATTTTNTVDNLDVTSLREQLQESKLEVDGSRSMLVERLKKHRQQEKK</sequence>
<feature type="domain" description="BTB" evidence="1">
    <location>
        <begin position="177"/>
        <end position="239"/>
    </location>
</feature>
<dbReference type="InterPro" id="IPR002083">
    <property type="entry name" value="MATH/TRAF_dom"/>
</dbReference>
<dbReference type="Gene3D" id="1.10.720.30">
    <property type="entry name" value="SAP domain"/>
    <property type="match status" value="1"/>
</dbReference>
<dbReference type="Pfam" id="PF22486">
    <property type="entry name" value="MATH_2"/>
    <property type="match status" value="1"/>
</dbReference>
<gene>
    <name evidence="4" type="ORF">FRACYDRAFT_251031</name>
</gene>
<dbReference type="KEGG" id="fcy:FRACYDRAFT_251031"/>
<organism evidence="4 5">
    <name type="scientific">Fragilariopsis cylindrus CCMP1102</name>
    <dbReference type="NCBI Taxonomy" id="635003"/>
    <lineage>
        <taxon>Eukaryota</taxon>
        <taxon>Sar</taxon>
        <taxon>Stramenopiles</taxon>
        <taxon>Ochrophyta</taxon>
        <taxon>Bacillariophyta</taxon>
        <taxon>Bacillariophyceae</taxon>
        <taxon>Bacillariophycidae</taxon>
        <taxon>Bacillariales</taxon>
        <taxon>Bacillariaceae</taxon>
        <taxon>Fragilariopsis</taxon>
    </lineage>
</organism>
<dbReference type="InterPro" id="IPR045005">
    <property type="entry name" value="BPM1-6"/>
</dbReference>
<dbReference type="AlphaFoldDB" id="A0A1E7ENQ6"/>
<dbReference type="SUPFAM" id="SSF54695">
    <property type="entry name" value="POZ domain"/>
    <property type="match status" value="1"/>
</dbReference>
<evidence type="ECO:0000259" key="3">
    <source>
        <dbReference type="PROSITE" id="PS50800"/>
    </source>
</evidence>
<dbReference type="SUPFAM" id="SSF68906">
    <property type="entry name" value="SAP domain"/>
    <property type="match status" value="1"/>
</dbReference>
<dbReference type="Gene3D" id="3.30.710.10">
    <property type="entry name" value="Potassium Channel Kv1.1, Chain A"/>
    <property type="match status" value="1"/>
</dbReference>
<evidence type="ECO:0000313" key="5">
    <source>
        <dbReference type="Proteomes" id="UP000095751"/>
    </source>
</evidence>
<protein>
    <recommendedName>
        <fullName evidence="6">POZ domain-containing protein</fullName>
    </recommendedName>
</protein>
<dbReference type="InterPro" id="IPR011333">
    <property type="entry name" value="SKP1/BTB/POZ_sf"/>
</dbReference>
<dbReference type="SUPFAM" id="SSF49599">
    <property type="entry name" value="TRAF domain-like"/>
    <property type="match status" value="1"/>
</dbReference>
<dbReference type="CDD" id="cd00121">
    <property type="entry name" value="MATH"/>
    <property type="match status" value="1"/>
</dbReference>
<dbReference type="OrthoDB" id="45051at2759"/>
<keyword evidence="5" id="KW-1185">Reference proteome</keyword>
<dbReference type="InterPro" id="IPR036361">
    <property type="entry name" value="SAP_dom_sf"/>
</dbReference>
<evidence type="ECO:0000313" key="4">
    <source>
        <dbReference type="EMBL" id="OEU07609.1"/>
    </source>
</evidence>
<dbReference type="SMART" id="SM00513">
    <property type="entry name" value="SAP"/>
    <property type="match status" value="1"/>
</dbReference>
<dbReference type="Proteomes" id="UP000095751">
    <property type="component" value="Unassembled WGS sequence"/>
</dbReference>
<dbReference type="Gene3D" id="2.60.210.10">
    <property type="entry name" value="Apoptosis, Tumor Necrosis Factor Receptor Associated Protein 2, Chain A"/>
    <property type="match status" value="1"/>
</dbReference>
<dbReference type="PROSITE" id="PS50800">
    <property type="entry name" value="SAP"/>
    <property type="match status" value="1"/>
</dbReference>
<dbReference type="PANTHER" id="PTHR26379:SF477">
    <property type="entry name" value="OS08G0129000 PROTEIN"/>
    <property type="match status" value="1"/>
</dbReference>
<dbReference type="PROSITE" id="PS50097">
    <property type="entry name" value="BTB"/>
    <property type="match status" value="1"/>
</dbReference>
<dbReference type="InterPro" id="IPR000210">
    <property type="entry name" value="BTB/POZ_dom"/>
</dbReference>
<evidence type="ECO:0000259" key="1">
    <source>
        <dbReference type="PROSITE" id="PS50097"/>
    </source>
</evidence>
<reference evidence="4 5" key="1">
    <citation type="submission" date="2016-09" db="EMBL/GenBank/DDBJ databases">
        <title>Extensive genetic diversity and differential bi-allelic expression allows diatom success in the polar Southern Ocean.</title>
        <authorList>
            <consortium name="DOE Joint Genome Institute"/>
            <person name="Mock T."/>
            <person name="Otillar R.P."/>
            <person name="Strauss J."/>
            <person name="Dupont C."/>
            <person name="Frickenhaus S."/>
            <person name="Maumus F."/>
            <person name="Mcmullan M."/>
            <person name="Sanges R."/>
            <person name="Schmutz J."/>
            <person name="Toseland A."/>
            <person name="Valas R."/>
            <person name="Veluchamy A."/>
            <person name="Ward B.J."/>
            <person name="Allen A."/>
            <person name="Barry K."/>
            <person name="Falciatore A."/>
            <person name="Ferrante M."/>
            <person name="Fortunato A.E."/>
            <person name="Gloeckner G."/>
            <person name="Gruber A."/>
            <person name="Hipkin R."/>
            <person name="Janech M."/>
            <person name="Kroth P."/>
            <person name="Leese F."/>
            <person name="Lindquist E."/>
            <person name="Lyon B.R."/>
            <person name="Martin J."/>
            <person name="Mayer C."/>
            <person name="Parker M."/>
            <person name="Quesneville H."/>
            <person name="Raymond J."/>
            <person name="Uhlig C."/>
            <person name="Valentin K.U."/>
            <person name="Worden A.Z."/>
            <person name="Armbrust E.V."/>
            <person name="Bowler C."/>
            <person name="Green B."/>
            <person name="Moulton V."/>
            <person name="Van Oosterhout C."/>
            <person name="Grigoriev I."/>
        </authorList>
    </citation>
    <scope>NUCLEOTIDE SEQUENCE [LARGE SCALE GENOMIC DNA]</scope>
    <source>
        <strain evidence="4 5">CCMP1102</strain>
    </source>
</reference>
<feature type="domain" description="SAP" evidence="3">
    <location>
        <begin position="352"/>
        <end position="386"/>
    </location>
</feature>
<dbReference type="PANTHER" id="PTHR26379">
    <property type="entry name" value="BTB/POZ AND MATH DOMAIN-CONTAINING PROTEIN 1"/>
    <property type="match status" value="1"/>
</dbReference>
<feature type="domain" description="MATH" evidence="2">
    <location>
        <begin position="25"/>
        <end position="145"/>
    </location>
</feature>
<dbReference type="Pfam" id="PF00651">
    <property type="entry name" value="BTB"/>
    <property type="match status" value="1"/>
</dbReference>
<dbReference type="InParanoid" id="A0A1E7ENQ6"/>
<dbReference type="EMBL" id="KV784385">
    <property type="protein sequence ID" value="OEU07609.1"/>
    <property type="molecule type" value="Genomic_DNA"/>
</dbReference>
<evidence type="ECO:0008006" key="6">
    <source>
        <dbReference type="Google" id="ProtNLM"/>
    </source>
</evidence>
<dbReference type="GO" id="GO:0016567">
    <property type="term" value="P:protein ubiquitination"/>
    <property type="evidence" value="ECO:0007669"/>
    <property type="project" value="InterPro"/>
</dbReference>
<evidence type="ECO:0000259" key="2">
    <source>
        <dbReference type="PROSITE" id="PS50144"/>
    </source>
</evidence>
<dbReference type="SMART" id="SM00225">
    <property type="entry name" value="BTB"/>
    <property type="match status" value="1"/>
</dbReference>